<evidence type="ECO:0000256" key="3">
    <source>
        <dbReference type="SAM" id="MobiDB-lite"/>
    </source>
</evidence>
<dbReference type="RefSeq" id="XP_035667624.1">
    <property type="nucleotide sequence ID" value="XM_035811731.1"/>
</dbReference>
<dbReference type="GO" id="GO:0007266">
    <property type="term" value="P:Rho protein signal transduction"/>
    <property type="evidence" value="ECO:0000318"/>
    <property type="project" value="GO_Central"/>
</dbReference>
<evidence type="ECO:0000256" key="2">
    <source>
        <dbReference type="ARBA" id="ARBA00022737"/>
    </source>
</evidence>
<dbReference type="SUPFAM" id="SSF52058">
    <property type="entry name" value="L domain-like"/>
    <property type="match status" value="1"/>
</dbReference>
<feature type="region of interest" description="Disordered" evidence="3">
    <location>
        <begin position="607"/>
        <end position="626"/>
    </location>
</feature>
<dbReference type="SMART" id="SM00369">
    <property type="entry name" value="LRR_TYP"/>
    <property type="match status" value="5"/>
</dbReference>
<dbReference type="PANTHER" id="PTHR46605">
    <property type="entry name" value="TUMOR NECROSIS FACTOR RECEPTOR"/>
    <property type="match status" value="1"/>
</dbReference>
<dbReference type="KEGG" id="bfo:118410190"/>
<dbReference type="Pfam" id="PF13855">
    <property type="entry name" value="LRR_8"/>
    <property type="match status" value="1"/>
</dbReference>
<feature type="compositionally biased region" description="Polar residues" evidence="3">
    <location>
        <begin position="607"/>
        <end position="624"/>
    </location>
</feature>
<keyword evidence="1" id="KW-0433">Leucine-rich repeat</keyword>
<dbReference type="InterPro" id="IPR003591">
    <property type="entry name" value="Leu-rich_rpt_typical-subtyp"/>
</dbReference>
<evidence type="ECO:0000313" key="7">
    <source>
        <dbReference type="RefSeq" id="XP_035667624.1"/>
    </source>
</evidence>
<evidence type="ECO:0000256" key="4">
    <source>
        <dbReference type="SAM" id="Phobius"/>
    </source>
</evidence>
<dbReference type="OrthoDB" id="10135347at2759"/>
<keyword evidence="6" id="KW-1185">Reference proteome</keyword>
<gene>
    <name evidence="7" type="primary">LOC118410190</name>
</gene>
<evidence type="ECO:0000256" key="1">
    <source>
        <dbReference type="ARBA" id="ARBA00022614"/>
    </source>
</evidence>
<name>A0A9J7MHH0_BRAFL</name>
<reference evidence="7" key="2">
    <citation type="submission" date="2025-08" db="UniProtKB">
        <authorList>
            <consortium name="RefSeq"/>
        </authorList>
    </citation>
    <scope>IDENTIFICATION</scope>
    <source>
        <strain evidence="7">S238N-H82</strain>
        <tissue evidence="7">Testes</tissue>
    </source>
</reference>
<dbReference type="Gene3D" id="3.80.10.10">
    <property type="entry name" value="Ribonuclease Inhibitor"/>
    <property type="match status" value="1"/>
</dbReference>
<evidence type="ECO:0000256" key="5">
    <source>
        <dbReference type="SAM" id="SignalP"/>
    </source>
</evidence>
<feature type="chain" id="PRO_5039928864" evidence="5">
    <location>
        <begin position="21"/>
        <end position="1030"/>
    </location>
</feature>
<organism evidence="6 7">
    <name type="scientific">Branchiostoma floridae</name>
    <name type="common">Florida lancelet</name>
    <name type="synonym">Amphioxus</name>
    <dbReference type="NCBI Taxonomy" id="7739"/>
    <lineage>
        <taxon>Eukaryota</taxon>
        <taxon>Metazoa</taxon>
        <taxon>Chordata</taxon>
        <taxon>Cephalochordata</taxon>
        <taxon>Leptocardii</taxon>
        <taxon>Amphioxiformes</taxon>
        <taxon>Branchiostomatidae</taxon>
        <taxon>Branchiostoma</taxon>
    </lineage>
</organism>
<dbReference type="GeneID" id="118410190"/>
<keyword evidence="2" id="KW-0677">Repeat</keyword>
<dbReference type="GO" id="GO:0009986">
    <property type="term" value="C:cell surface"/>
    <property type="evidence" value="ECO:0000318"/>
    <property type="project" value="GO_Central"/>
</dbReference>
<keyword evidence="4" id="KW-1133">Transmembrane helix</keyword>
<protein>
    <submittedName>
        <fullName evidence="7">Uncharacterized protein LOC118410190</fullName>
    </submittedName>
</protein>
<dbReference type="AlphaFoldDB" id="A0A9J7MHH0"/>
<evidence type="ECO:0000313" key="6">
    <source>
        <dbReference type="Proteomes" id="UP000001554"/>
    </source>
</evidence>
<sequence length="1030" mass="117165">MLNVAQQVVVVVAILVSCSCLEPACFPGCKNTESWSSCTNINNKFYDGPGEPPQSTCISCPEQIQQQAVLNVTNSSQPTALCLPNKNRVAVRGFSFGVLSVQKLRPPQQAKILQYLALIRCGITDLEEGIWAGFPVIRYLQLDFNNLTYVKQTWFDSLKSPTSFWTLSLSHNNINGMESKCFQKLSSLQTLLLDSNSLQSIRPSWFHNLKNLGKLSLESNSIAFIPPQAFKSLSWLGQLDLSRNLLTCLSMEAVEGLDRLHTLSLIGNGLLALDDSVFVTMYWRLEYRHFRHHGHRIAVRVNDALFCITEVRIQRQSYYVQVQHDNRTRASRPSLEPSVQCARLNSKLKAESHMKYSLPLVIISVNTESDKHAKNMTQLCKHAQENVSHVKVALRGDITLQIVPMSVDRSCNPQIVAIVLSDAIANENRTTLYADRHSNDIRAFGHEEMTNVTCLVNTWEKTYQHVFTTPLSSTPDDTVCTEKTQTSRIGSSALDGTLCSGDGVTLTTKKPKVKITELTLNQTNPSTNGTVKEKSTRVAIITVVVVGVVLVALFVMYVIRRQRCCSRGDQAAQTAGHLAGAHGTAPSQSSSSGDDPKYSVIPDEYYNQQGTDTSTTPQTDNDYSQIPDEYYNYYNTRPGAQHPYWEIPDEYYNYYNTRPGAQHPYWEIPDEYYNYYNTRPGAQHPYWEIPDEYYNYYNTRPGAQHPYWEIPDEYYNYYNTRPEAQHPYWEIPDEYYNRYNTFPPTRRAAASEVALSSSTRQGGKHPSYDTAPQVWRDPQNYQIPARGRPTNIRAREIPENGNSLHRYMGLIGNYKYKKRRLSYPLTLRVPEEHEIYSTSFTATITTTEVVLPSSTRQGGKHPSYDTAPQVWRDPQNYQIPARGRNTNIRSHKMQQKGNSLHRYMSLTGNTKYNRRRLSYPLTLRVPQNYENCFAGFKLTSAGPEMDLSLSTRQGGKHPSYDTAPQVWRDPQNYQIPARGRPTNIRARKMPTANDSSGHRYMTLTGNYSRTMRAANFRMQAMPLYNKSPAN</sequence>
<dbReference type="GO" id="GO:0005886">
    <property type="term" value="C:plasma membrane"/>
    <property type="evidence" value="ECO:0000318"/>
    <property type="project" value="GO_Central"/>
</dbReference>
<feature type="region of interest" description="Disordered" evidence="3">
    <location>
        <begin position="577"/>
        <end position="602"/>
    </location>
</feature>
<feature type="signal peptide" evidence="5">
    <location>
        <begin position="1"/>
        <end position="20"/>
    </location>
</feature>
<dbReference type="PANTHER" id="PTHR46605:SF2">
    <property type="entry name" value="TNFR-CYS DOMAIN-CONTAINING PROTEIN"/>
    <property type="match status" value="1"/>
</dbReference>
<keyword evidence="4" id="KW-0472">Membrane</keyword>
<dbReference type="InterPro" id="IPR001611">
    <property type="entry name" value="Leu-rich_rpt"/>
</dbReference>
<proteinExistence type="predicted"/>
<keyword evidence="5" id="KW-0732">Signal</keyword>
<dbReference type="GO" id="GO:0005035">
    <property type="term" value="F:death receptor activity"/>
    <property type="evidence" value="ECO:0000318"/>
    <property type="project" value="GO_Central"/>
</dbReference>
<keyword evidence="4" id="KW-0812">Transmembrane</keyword>
<dbReference type="GO" id="GO:0048406">
    <property type="term" value="F:nerve growth factor binding"/>
    <property type="evidence" value="ECO:0000318"/>
    <property type="project" value="GO_Central"/>
</dbReference>
<dbReference type="InterPro" id="IPR052302">
    <property type="entry name" value="Neurotrophin_rcpt-DD"/>
</dbReference>
<dbReference type="GO" id="GO:0015026">
    <property type="term" value="F:coreceptor activity"/>
    <property type="evidence" value="ECO:0000318"/>
    <property type="project" value="GO_Central"/>
</dbReference>
<accession>A0A9J7MHH0</accession>
<dbReference type="InterPro" id="IPR032675">
    <property type="entry name" value="LRR_dom_sf"/>
</dbReference>
<feature type="transmembrane region" description="Helical" evidence="4">
    <location>
        <begin position="538"/>
        <end position="559"/>
    </location>
</feature>
<reference evidence="6" key="1">
    <citation type="journal article" date="2020" name="Nat. Ecol. Evol.">
        <title>Deeply conserved synteny resolves early events in vertebrate evolution.</title>
        <authorList>
            <person name="Simakov O."/>
            <person name="Marletaz F."/>
            <person name="Yue J.X."/>
            <person name="O'Connell B."/>
            <person name="Jenkins J."/>
            <person name="Brandt A."/>
            <person name="Calef R."/>
            <person name="Tung C.H."/>
            <person name="Huang T.K."/>
            <person name="Schmutz J."/>
            <person name="Satoh N."/>
            <person name="Yu J.K."/>
            <person name="Putnam N.H."/>
            <person name="Green R.E."/>
            <person name="Rokhsar D.S."/>
        </authorList>
    </citation>
    <scope>NUCLEOTIDE SEQUENCE [LARGE SCALE GENOMIC DNA]</scope>
    <source>
        <strain evidence="6">S238N-H82</strain>
    </source>
</reference>
<dbReference type="Proteomes" id="UP000001554">
    <property type="component" value="Chromosome 2"/>
</dbReference>